<proteinExistence type="predicted"/>
<evidence type="ECO:0000313" key="2">
    <source>
        <dbReference type="Proteomes" id="UP000254597"/>
    </source>
</evidence>
<dbReference type="EMBL" id="UGWP01000004">
    <property type="protein sequence ID" value="SUF56670.1"/>
    <property type="molecule type" value="Genomic_DNA"/>
</dbReference>
<sequence length="91" mass="10503">MARIFLRYPTECVNDAGRMVIRYAPHEIAGFRFDGGQWVSATDIARPGNYEIRCNKCKSNDWTENGRFINEYECGCCGAFITVEPKNEWQN</sequence>
<gene>
    <name evidence="1" type="ORF">NCTC10252_01899</name>
</gene>
<protein>
    <submittedName>
        <fullName evidence="1">Uncharacterized protein</fullName>
    </submittedName>
</protein>
<evidence type="ECO:0000313" key="1">
    <source>
        <dbReference type="EMBL" id="SUF56670.1"/>
    </source>
</evidence>
<dbReference type="Proteomes" id="UP000254597">
    <property type="component" value="Unassembled WGS sequence"/>
</dbReference>
<reference evidence="1 2" key="1">
    <citation type="submission" date="2018-06" db="EMBL/GenBank/DDBJ databases">
        <authorList>
            <consortium name="Pathogen Informatics"/>
            <person name="Doyle S."/>
        </authorList>
    </citation>
    <scope>NUCLEOTIDE SEQUENCE [LARGE SCALE GENOMIC DNA]</scope>
    <source>
        <strain evidence="1 2">NCTC10252</strain>
    </source>
</reference>
<dbReference type="AlphaFoldDB" id="A0A379QMQ1"/>
<organism evidence="1 2">
    <name type="scientific">Salmonella enterica</name>
    <name type="common">Salmonella choleraesuis</name>
    <dbReference type="NCBI Taxonomy" id="28901"/>
    <lineage>
        <taxon>Bacteria</taxon>
        <taxon>Pseudomonadati</taxon>
        <taxon>Pseudomonadota</taxon>
        <taxon>Gammaproteobacteria</taxon>
        <taxon>Enterobacterales</taxon>
        <taxon>Enterobacteriaceae</taxon>
        <taxon>Salmonella</taxon>
    </lineage>
</organism>
<accession>A0A379QMQ1</accession>
<name>A0A379QMQ1_SALER</name>